<dbReference type="PANTHER" id="PTHR36926">
    <property type="entry name" value="COLICIN V PRODUCTION PROTEIN"/>
    <property type="match status" value="1"/>
</dbReference>
<organism evidence="6 7">
    <name type="scientific">Hylemonella gracilis str. Niagara R</name>
    <dbReference type="NCBI Taxonomy" id="1458275"/>
    <lineage>
        <taxon>Bacteria</taxon>
        <taxon>Pseudomonadati</taxon>
        <taxon>Pseudomonadota</taxon>
        <taxon>Betaproteobacteria</taxon>
        <taxon>Burkholderiales</taxon>
        <taxon>Comamonadaceae</taxon>
        <taxon>Hylemonella</taxon>
    </lineage>
</organism>
<feature type="transmembrane region" description="Helical" evidence="5">
    <location>
        <begin position="64"/>
        <end position="85"/>
    </location>
</feature>
<keyword evidence="4 5" id="KW-0472">Membrane</keyword>
<protein>
    <submittedName>
        <fullName evidence="6">Colicin V synthesis protein</fullName>
    </submittedName>
</protein>
<proteinExistence type="predicted"/>
<dbReference type="GO" id="GO:0016020">
    <property type="term" value="C:membrane"/>
    <property type="evidence" value="ECO:0007669"/>
    <property type="project" value="UniProtKB-SubCell"/>
</dbReference>
<dbReference type="RefSeq" id="WP_035605716.1">
    <property type="nucleotide sequence ID" value="NZ_JEMG01000001.1"/>
</dbReference>
<evidence type="ECO:0000256" key="2">
    <source>
        <dbReference type="ARBA" id="ARBA00022692"/>
    </source>
</evidence>
<evidence type="ECO:0000256" key="5">
    <source>
        <dbReference type="SAM" id="Phobius"/>
    </source>
</evidence>
<evidence type="ECO:0000256" key="3">
    <source>
        <dbReference type="ARBA" id="ARBA00022989"/>
    </source>
</evidence>
<dbReference type="EMBL" id="JEMG01000001">
    <property type="protein sequence ID" value="EYC50604.1"/>
    <property type="molecule type" value="Genomic_DNA"/>
</dbReference>
<dbReference type="AlphaFoldDB" id="A0A016XEV5"/>
<gene>
    <name evidence="6" type="ORF">AZ34_05700</name>
</gene>
<dbReference type="STRING" id="1458275.AZ34_05700"/>
<comment type="caution">
    <text evidence="6">The sequence shown here is derived from an EMBL/GenBank/DDBJ whole genome shotgun (WGS) entry which is preliminary data.</text>
</comment>
<dbReference type="Proteomes" id="UP000023268">
    <property type="component" value="Unassembled WGS sequence"/>
</dbReference>
<evidence type="ECO:0000256" key="1">
    <source>
        <dbReference type="ARBA" id="ARBA00004141"/>
    </source>
</evidence>
<dbReference type="PANTHER" id="PTHR36926:SF1">
    <property type="entry name" value="COLICIN V PRODUCTION PROTEIN"/>
    <property type="match status" value="1"/>
</dbReference>
<feature type="transmembrane region" description="Helical" evidence="5">
    <location>
        <begin position="106"/>
        <end position="126"/>
    </location>
</feature>
<dbReference type="GO" id="GO:0009403">
    <property type="term" value="P:toxin biosynthetic process"/>
    <property type="evidence" value="ECO:0007669"/>
    <property type="project" value="InterPro"/>
</dbReference>
<feature type="transmembrane region" description="Helical" evidence="5">
    <location>
        <begin position="28"/>
        <end position="44"/>
    </location>
</feature>
<dbReference type="OrthoDB" id="9810601at2"/>
<comment type="subcellular location">
    <subcellularLocation>
        <location evidence="1">Membrane</location>
        <topology evidence="1">Multi-pass membrane protein</topology>
    </subcellularLocation>
</comment>
<evidence type="ECO:0000313" key="6">
    <source>
        <dbReference type="EMBL" id="EYC50604.1"/>
    </source>
</evidence>
<sequence length="161" mass="17631">MALLDTFFLIGLLVSISLGLWRGFVYEVLAVLNWLLALLLAQWLGEDVGHWLPLDGQPLALVRVVGYVLVFVVSVFVGGLVVWAIPKLVEQAGLRPVDRMLGGAFGVLRAVILMLALTVGVLMTSFRQSAWWEESRAAHASTWALQQLKPLLPAGVAQYLP</sequence>
<evidence type="ECO:0000313" key="7">
    <source>
        <dbReference type="Proteomes" id="UP000023268"/>
    </source>
</evidence>
<accession>A0A016XEV5</accession>
<dbReference type="Pfam" id="PF02674">
    <property type="entry name" value="Colicin_V"/>
    <property type="match status" value="1"/>
</dbReference>
<evidence type="ECO:0000256" key="4">
    <source>
        <dbReference type="ARBA" id="ARBA00023136"/>
    </source>
</evidence>
<dbReference type="eggNOG" id="COG1286">
    <property type="taxonomic scope" value="Bacteria"/>
</dbReference>
<feature type="transmembrane region" description="Helical" evidence="5">
    <location>
        <begin position="6"/>
        <end position="21"/>
    </location>
</feature>
<keyword evidence="2 5" id="KW-0812">Transmembrane</keyword>
<dbReference type="InterPro" id="IPR003825">
    <property type="entry name" value="Colicin-V_CvpA"/>
</dbReference>
<name>A0A016XEV5_9BURK</name>
<reference evidence="6 7" key="1">
    <citation type="submission" date="2014-02" db="EMBL/GenBank/DDBJ databases">
        <title>Draft Genome of Hylemonella gracilis isolated from the Niagara River.</title>
        <authorList>
            <person name="Pawlowski D.R."/>
            <person name="Koudelka G.B."/>
        </authorList>
    </citation>
    <scope>NUCLEOTIDE SEQUENCE [LARGE SCALE GENOMIC DNA]</scope>
    <source>
        <strain evidence="6 7">Niagara R</strain>
    </source>
</reference>
<keyword evidence="3 5" id="KW-1133">Transmembrane helix</keyword>
<dbReference type="InterPro" id="IPR052719">
    <property type="entry name" value="CvpA-like"/>
</dbReference>